<gene>
    <name evidence="2" type="ORF">Micbo1qcDRAFT_155265</name>
</gene>
<dbReference type="Proteomes" id="UP000070501">
    <property type="component" value="Unassembled WGS sequence"/>
</dbReference>
<dbReference type="OrthoDB" id="10254988at2759"/>
<dbReference type="AlphaFoldDB" id="A0A136JHP0"/>
<dbReference type="STRING" id="196109.A0A136JHP0"/>
<evidence type="ECO:0000256" key="1">
    <source>
        <dbReference type="SAM" id="MobiDB-lite"/>
    </source>
</evidence>
<protein>
    <submittedName>
        <fullName evidence="2">Uncharacterized protein</fullName>
    </submittedName>
</protein>
<dbReference type="InParanoid" id="A0A136JHP0"/>
<accession>A0A136JHP0</accession>
<sequence>MQIQQLELQHLASIKSIDVLRAENDSLRKQLTAQLQEVSKNSKKTPDTVQSELERIKNDLRRIEVESKGRYDSAQATGKQSSENVSRLLQQTLAKVETLDSAHGQCKSVQDELAGRIKEIDNNCTTLTETLKTCKAEVIDTTQKIDSLDLESLDQMVNTWLDRKIPSRVKDHDLSINSIRQELSAIKDYVSKKTLAPGAILPSSVTEEFVASKIASLRKDVDETVKDANDCIADMIDETTRDVQSLKDGKLPERIAALEAAHRSNATSQTPDLAVASRVRVLEDQKLLEKINSLQAICMQRLQGLDEATRTMASRPHEPTSQVLHRDIQAVKNQLDGVAMQANNLDTQFKNVSTKDMARLILGELNQVNSKADTLGRQAIDTTEKLSSRFESLQSELARSQRGQDSLQARIEEVSNLVDLVVRSGARTGDKRPSEGSTNGINDPKRQRTGSTTSAQVRASPSSMPAVTNGAPRRSH</sequence>
<reference evidence="3" key="1">
    <citation type="submission" date="2016-02" db="EMBL/GenBank/DDBJ databases">
        <title>Draft genome sequence of Microdochium bolleyi, a fungal endophyte of beachgrass.</title>
        <authorList>
            <consortium name="DOE Joint Genome Institute"/>
            <person name="David A.S."/>
            <person name="May G."/>
            <person name="Haridas S."/>
            <person name="Lim J."/>
            <person name="Wang M."/>
            <person name="Labutti K."/>
            <person name="Lipzen A."/>
            <person name="Barry K."/>
            <person name="Grigoriev I.V."/>
        </authorList>
    </citation>
    <scope>NUCLEOTIDE SEQUENCE [LARGE SCALE GENOMIC DNA]</scope>
    <source>
        <strain evidence="3">J235TASD1</strain>
    </source>
</reference>
<keyword evidence="3" id="KW-1185">Reference proteome</keyword>
<proteinExistence type="predicted"/>
<evidence type="ECO:0000313" key="3">
    <source>
        <dbReference type="Proteomes" id="UP000070501"/>
    </source>
</evidence>
<name>A0A136JHP0_9PEZI</name>
<evidence type="ECO:0000313" key="2">
    <source>
        <dbReference type="EMBL" id="KXJ96672.1"/>
    </source>
</evidence>
<feature type="region of interest" description="Disordered" evidence="1">
    <location>
        <begin position="425"/>
        <end position="476"/>
    </location>
</feature>
<feature type="compositionally biased region" description="Polar residues" evidence="1">
    <location>
        <begin position="449"/>
        <end position="466"/>
    </location>
</feature>
<dbReference type="EMBL" id="KQ964245">
    <property type="protein sequence ID" value="KXJ96672.1"/>
    <property type="molecule type" value="Genomic_DNA"/>
</dbReference>
<organism evidence="2 3">
    <name type="scientific">Microdochium bolleyi</name>
    <dbReference type="NCBI Taxonomy" id="196109"/>
    <lineage>
        <taxon>Eukaryota</taxon>
        <taxon>Fungi</taxon>
        <taxon>Dikarya</taxon>
        <taxon>Ascomycota</taxon>
        <taxon>Pezizomycotina</taxon>
        <taxon>Sordariomycetes</taxon>
        <taxon>Xylariomycetidae</taxon>
        <taxon>Xylariales</taxon>
        <taxon>Microdochiaceae</taxon>
        <taxon>Microdochium</taxon>
    </lineage>
</organism>